<keyword evidence="2" id="KW-1185">Reference proteome</keyword>
<gene>
    <name evidence="1" type="ORF">MC7420_6672</name>
</gene>
<dbReference type="PANTHER" id="PTHR38009:SF1">
    <property type="entry name" value="CONSERVED HYPOTHETICAL PHAGE TAIL PROTEIN"/>
    <property type="match status" value="1"/>
</dbReference>
<dbReference type="OrthoDB" id="453972at2"/>
<evidence type="ECO:0000313" key="2">
    <source>
        <dbReference type="Proteomes" id="UP000003835"/>
    </source>
</evidence>
<sequence length="162" mass="17637">MADIEYNTNASFFFDCDGMEILVEKCTIPSIEMKVAAGSGAIGCGKDGKTQTQATPGAVEYGSALKLEYVAGNEGDQQKITDWYKKCHATSFSGGATSSRQERKTASLFIYDMNGNIGAQYDFIDCFPSNLTQTSQLDVSKPGEMAKDTIEIRFTKMVRADC</sequence>
<dbReference type="PANTHER" id="PTHR38009">
    <property type="entry name" value="CONSERVED HYPOTHETICAL PHAGE TAIL PROTEIN"/>
    <property type="match status" value="1"/>
</dbReference>
<proteinExistence type="predicted"/>
<dbReference type="InterPro" id="IPR011747">
    <property type="entry name" value="CHP02241"/>
</dbReference>
<dbReference type="Pfam" id="PF06841">
    <property type="entry name" value="Phage_T4_gp19"/>
    <property type="match status" value="1"/>
</dbReference>
<evidence type="ECO:0000313" key="1">
    <source>
        <dbReference type="EMBL" id="EDX73624.1"/>
    </source>
</evidence>
<dbReference type="GO" id="GO:0005198">
    <property type="term" value="F:structural molecule activity"/>
    <property type="evidence" value="ECO:0007669"/>
    <property type="project" value="InterPro"/>
</dbReference>
<dbReference type="eggNOG" id="ENOG502Z81Y">
    <property type="taxonomic scope" value="Bacteria"/>
</dbReference>
<dbReference type="Proteomes" id="UP000003835">
    <property type="component" value="Unassembled WGS sequence"/>
</dbReference>
<dbReference type="HOGENOM" id="CLU_101335_1_0_3"/>
<dbReference type="STRING" id="118168.MC7420_6672"/>
<dbReference type="EMBL" id="DS989856">
    <property type="protein sequence ID" value="EDX73624.1"/>
    <property type="molecule type" value="Genomic_DNA"/>
</dbReference>
<protein>
    <recommendedName>
        <fullName evidence="3">T4-like virus tail tube protein gp19</fullName>
    </recommendedName>
</protein>
<dbReference type="RefSeq" id="WP_006102832.1">
    <property type="nucleotide sequence ID" value="NZ_DS989856.1"/>
</dbReference>
<evidence type="ECO:0008006" key="3">
    <source>
        <dbReference type="Google" id="ProtNLM"/>
    </source>
</evidence>
<reference evidence="1 2" key="1">
    <citation type="submission" date="2008-07" db="EMBL/GenBank/DDBJ databases">
        <authorList>
            <person name="Tandeau de Marsac N."/>
            <person name="Ferriera S."/>
            <person name="Johnson J."/>
            <person name="Kravitz S."/>
            <person name="Beeson K."/>
            <person name="Sutton G."/>
            <person name="Rogers Y.-H."/>
            <person name="Friedman R."/>
            <person name="Frazier M."/>
            <person name="Venter J.C."/>
        </authorList>
    </citation>
    <scope>NUCLEOTIDE SEQUENCE [LARGE SCALE GENOMIC DNA]</scope>
    <source>
        <strain evidence="1 2">PCC 7420</strain>
    </source>
</reference>
<dbReference type="AlphaFoldDB" id="B4VWA2"/>
<name>B4VWA2_9CYAN</name>
<dbReference type="InterPro" id="IPR010667">
    <property type="entry name" value="Phage_T4_Gp19"/>
</dbReference>
<organism evidence="1 2">
    <name type="scientific">Coleofasciculus chthonoplastes PCC 7420</name>
    <dbReference type="NCBI Taxonomy" id="118168"/>
    <lineage>
        <taxon>Bacteria</taxon>
        <taxon>Bacillati</taxon>
        <taxon>Cyanobacteriota</taxon>
        <taxon>Cyanophyceae</taxon>
        <taxon>Coleofasciculales</taxon>
        <taxon>Coleofasciculaceae</taxon>
        <taxon>Coleofasciculus</taxon>
    </lineage>
</organism>
<accession>B4VWA2</accession>